<dbReference type="Proteomes" id="UP000639338">
    <property type="component" value="Unassembled WGS sequence"/>
</dbReference>
<evidence type="ECO:0000313" key="2">
    <source>
        <dbReference type="Proteomes" id="UP000639338"/>
    </source>
</evidence>
<dbReference type="EMBL" id="JACMRX010000004">
    <property type="protein sequence ID" value="KAF7990847.1"/>
    <property type="molecule type" value="Genomic_DNA"/>
</dbReference>
<gene>
    <name evidence="1" type="ORF">HCN44_000652</name>
</gene>
<dbReference type="PANTHER" id="PTHR41156:SF1">
    <property type="entry name" value="ZASP-LIKE MOTIF DOMAIN-CONTAINING PROTEIN"/>
    <property type="match status" value="1"/>
</dbReference>
<keyword evidence="2" id="KW-1185">Reference proteome</keyword>
<accession>A0A834XSJ2</accession>
<reference evidence="1 2" key="1">
    <citation type="submission" date="2020-08" db="EMBL/GenBank/DDBJ databases">
        <title>Aphidius gifuensis genome sequencing and assembly.</title>
        <authorList>
            <person name="Du Z."/>
        </authorList>
    </citation>
    <scope>NUCLEOTIDE SEQUENCE [LARGE SCALE GENOMIC DNA]</scope>
    <source>
        <strain evidence="1">YNYX2018</strain>
        <tissue evidence="1">Adults</tissue>
    </source>
</reference>
<name>A0A834XSJ2_APHGI</name>
<dbReference type="PANTHER" id="PTHR41156">
    <property type="entry name" value="AGAP006184-PA"/>
    <property type="match status" value="1"/>
</dbReference>
<sequence>MQQNERHKDNGYGKKEVDFVPHTPAQVNSKNISGPPVYYPPGSGEFKMKEERSMIQGGGEWAKARGAYEYEASSKSKKSEKSGKAVVPVCLPLCCALPCVIIYKQRELEACTKVFEVSDDDDDIIGVIDILSTSTQKKNYHQK</sequence>
<dbReference type="AlphaFoldDB" id="A0A834XSJ2"/>
<protein>
    <submittedName>
        <fullName evidence="1">Uncharacterized protein</fullName>
    </submittedName>
</protein>
<comment type="caution">
    <text evidence="1">The sequence shown here is derived from an EMBL/GenBank/DDBJ whole genome shotgun (WGS) entry which is preliminary data.</text>
</comment>
<evidence type="ECO:0000313" key="1">
    <source>
        <dbReference type="EMBL" id="KAF7990847.1"/>
    </source>
</evidence>
<organism evidence="1 2">
    <name type="scientific">Aphidius gifuensis</name>
    <name type="common">Parasitoid wasp</name>
    <dbReference type="NCBI Taxonomy" id="684658"/>
    <lineage>
        <taxon>Eukaryota</taxon>
        <taxon>Metazoa</taxon>
        <taxon>Ecdysozoa</taxon>
        <taxon>Arthropoda</taxon>
        <taxon>Hexapoda</taxon>
        <taxon>Insecta</taxon>
        <taxon>Pterygota</taxon>
        <taxon>Neoptera</taxon>
        <taxon>Endopterygota</taxon>
        <taxon>Hymenoptera</taxon>
        <taxon>Apocrita</taxon>
        <taxon>Ichneumonoidea</taxon>
        <taxon>Braconidae</taxon>
        <taxon>Aphidiinae</taxon>
        <taxon>Aphidius</taxon>
    </lineage>
</organism>
<dbReference type="OrthoDB" id="6372047at2759"/>
<proteinExistence type="predicted"/>